<keyword evidence="3" id="KW-1185">Reference proteome</keyword>
<sequence length="372" mass="37918">MTQHRRPRASARRVSDLSRALAVGAMTLTAAIALAGCSSIGGAADSLNADAQAATAASELGGKLNAEKGVTSASSEFQPLAGTGRTLTVKVALEKDATDAVWTAVAKDLADALEDDRLDDVIPAVTVTAGAEKLTIADARALSGTTLNAEVASWRTVSAAAGARIGLDITAPDDSDGASFRRGYTIIAADIPTLTGHWPAVVAATGALAGSTGWTSDGFSSFGTPPVSALLLLGELTHELPIMTVTGPAAKDGSVALAWNDLIPSVAVFSPAKGELHPTAAAVRAMRTALGAGLPRVAVSWNGRAAGALSASASARPVRHASRPPTTRSCWCCSSATTRRSRPPACRPATASDPTADARWRKRRAQSRPASR</sequence>
<gene>
    <name evidence="2" type="ORF">BJ979_000773</name>
</gene>
<reference evidence="2 3" key="1">
    <citation type="submission" date="2020-07" db="EMBL/GenBank/DDBJ databases">
        <title>Sequencing the genomes of 1000 actinobacteria strains.</title>
        <authorList>
            <person name="Klenk H.-P."/>
        </authorList>
    </citation>
    <scope>NUCLEOTIDE SEQUENCE [LARGE SCALE GENOMIC DNA]</scope>
    <source>
        <strain evidence="2 3">DSM 23141</strain>
    </source>
</reference>
<evidence type="ECO:0000313" key="2">
    <source>
        <dbReference type="EMBL" id="NYG98147.1"/>
    </source>
</evidence>
<feature type="region of interest" description="Disordered" evidence="1">
    <location>
        <begin position="334"/>
        <end position="372"/>
    </location>
</feature>
<evidence type="ECO:0000256" key="1">
    <source>
        <dbReference type="SAM" id="MobiDB-lite"/>
    </source>
</evidence>
<proteinExistence type="predicted"/>
<evidence type="ECO:0000313" key="3">
    <source>
        <dbReference type="Proteomes" id="UP000553888"/>
    </source>
</evidence>
<feature type="compositionally biased region" description="Basic residues" evidence="1">
    <location>
        <begin position="360"/>
        <end position="372"/>
    </location>
</feature>
<dbReference type="EMBL" id="JACBZY010000001">
    <property type="protein sequence ID" value="NYG98147.1"/>
    <property type="molecule type" value="Genomic_DNA"/>
</dbReference>
<dbReference type="Proteomes" id="UP000553888">
    <property type="component" value="Unassembled WGS sequence"/>
</dbReference>
<comment type="caution">
    <text evidence="2">The sequence shown here is derived from an EMBL/GenBank/DDBJ whole genome shotgun (WGS) entry which is preliminary data.</text>
</comment>
<accession>A0A852YEM0</accession>
<dbReference type="AlphaFoldDB" id="A0A852YEM0"/>
<organism evidence="2 3">
    <name type="scientific">Schumannella luteola</name>
    <dbReference type="NCBI Taxonomy" id="472059"/>
    <lineage>
        <taxon>Bacteria</taxon>
        <taxon>Bacillati</taxon>
        <taxon>Actinomycetota</taxon>
        <taxon>Actinomycetes</taxon>
        <taxon>Micrococcales</taxon>
        <taxon>Microbacteriaceae</taxon>
        <taxon>Schumannella</taxon>
    </lineage>
</organism>
<protein>
    <submittedName>
        <fullName evidence="2">Uncharacterized protein</fullName>
    </submittedName>
</protein>
<dbReference type="RefSeq" id="WP_179565362.1">
    <property type="nucleotide sequence ID" value="NZ_JACBZY010000001.1"/>
</dbReference>
<name>A0A852YEM0_9MICO</name>